<gene>
    <name evidence="2" type="ORF">LZD57_23785</name>
</gene>
<evidence type="ECO:0000313" key="3">
    <source>
        <dbReference type="Proteomes" id="UP001139035"/>
    </source>
</evidence>
<dbReference type="EMBL" id="JAJUWU010000040">
    <property type="protein sequence ID" value="MCE7031005.1"/>
    <property type="molecule type" value="Genomic_DNA"/>
</dbReference>
<keyword evidence="3" id="KW-1185">Reference proteome</keyword>
<comment type="caution">
    <text evidence="2">The sequence shown here is derived from an EMBL/GenBank/DDBJ whole genome shotgun (WGS) entry which is preliminary data.</text>
</comment>
<name>A0A9X1P3X4_9HYPH</name>
<evidence type="ECO:0000256" key="1">
    <source>
        <dbReference type="SAM" id="MobiDB-lite"/>
    </source>
</evidence>
<protein>
    <submittedName>
        <fullName evidence="2">Uncharacterized protein</fullName>
    </submittedName>
</protein>
<dbReference type="Proteomes" id="UP001139035">
    <property type="component" value="Unassembled WGS sequence"/>
</dbReference>
<evidence type="ECO:0000313" key="2">
    <source>
        <dbReference type="EMBL" id="MCE7031005.1"/>
    </source>
</evidence>
<feature type="compositionally biased region" description="Basic and acidic residues" evidence="1">
    <location>
        <begin position="207"/>
        <end position="232"/>
    </location>
</feature>
<dbReference type="AlphaFoldDB" id="A0A9X1P3X4"/>
<proteinExistence type="predicted"/>
<sequence>MLKERSVRIDPIFVASLPDDKHQAFLEFEVYMAALRDENKKNDNSDWTAEQFYINGLNAYAISRGDDELQKVTNINIVGDDQPWYPYSNVINYVERRKALHAFSLGDERRKSRSAIGLSADVREQIHSYISNIRHILHQIDLPELKREHIFNALNRLAMEIDTNRTWVESVGEVVMRLTDPIDDINKKLAPAKKLFDKILKRLGESRDEKEALPAPEEQKRIEGPSTAKEDAANDLEDEIPF</sequence>
<reference evidence="2" key="1">
    <citation type="submission" date="2022-01" db="EMBL/GenBank/DDBJ databases">
        <title>Jiella avicenniae sp. nov., a novel endophytic bacterium isolated from bark of Avicennia marina.</title>
        <authorList>
            <person name="Tuo L."/>
        </authorList>
    </citation>
    <scope>NUCLEOTIDE SEQUENCE</scope>
    <source>
        <strain evidence="2">CBK1P-4</strain>
    </source>
</reference>
<feature type="compositionally biased region" description="Acidic residues" evidence="1">
    <location>
        <begin position="233"/>
        <end position="242"/>
    </location>
</feature>
<organism evidence="2 3">
    <name type="scientific">Jiella avicenniae</name>
    <dbReference type="NCBI Taxonomy" id="2907202"/>
    <lineage>
        <taxon>Bacteria</taxon>
        <taxon>Pseudomonadati</taxon>
        <taxon>Pseudomonadota</taxon>
        <taxon>Alphaproteobacteria</taxon>
        <taxon>Hyphomicrobiales</taxon>
        <taxon>Aurantimonadaceae</taxon>
        <taxon>Jiella</taxon>
    </lineage>
</organism>
<accession>A0A9X1P3X4</accession>
<feature type="region of interest" description="Disordered" evidence="1">
    <location>
        <begin position="207"/>
        <end position="242"/>
    </location>
</feature>
<dbReference type="RefSeq" id="WP_233722075.1">
    <property type="nucleotide sequence ID" value="NZ_JAJUWU010000040.1"/>
</dbReference>